<dbReference type="GO" id="GO:0002142">
    <property type="term" value="C:stereocilia ankle link complex"/>
    <property type="evidence" value="ECO:0007669"/>
    <property type="project" value="TreeGrafter"/>
</dbReference>
<dbReference type="OrthoDB" id="546434at2759"/>
<dbReference type="InterPro" id="IPR001478">
    <property type="entry name" value="PDZ"/>
</dbReference>
<reference evidence="9" key="1">
    <citation type="submission" date="2016-06" db="UniProtKB">
        <authorList>
            <consortium name="WormBaseParasite"/>
        </authorList>
    </citation>
    <scope>IDENTIFICATION</scope>
</reference>
<evidence type="ECO:0000313" key="8">
    <source>
        <dbReference type="Proteomes" id="UP000270296"/>
    </source>
</evidence>
<comment type="subcellular location">
    <subcellularLocation>
        <location evidence="1">Cell projection</location>
    </subcellularLocation>
</comment>
<dbReference type="EMBL" id="UZAM01018781">
    <property type="protein sequence ID" value="VDP51737.1"/>
    <property type="molecule type" value="Genomic_DNA"/>
</dbReference>
<dbReference type="SUPFAM" id="SSF50156">
    <property type="entry name" value="PDZ domain-like"/>
    <property type="match status" value="1"/>
</dbReference>
<keyword evidence="4" id="KW-0344">Guanine-nucleotide releasing factor</keyword>
<dbReference type="GO" id="GO:0005929">
    <property type="term" value="C:cilium"/>
    <property type="evidence" value="ECO:0007669"/>
    <property type="project" value="TreeGrafter"/>
</dbReference>
<dbReference type="PANTHER" id="PTHR23116:SF36">
    <property type="entry name" value="HARMONIN"/>
    <property type="match status" value="1"/>
</dbReference>
<feature type="domain" description="PDZ" evidence="5">
    <location>
        <begin position="76"/>
        <end position="147"/>
    </location>
</feature>
<dbReference type="GO" id="GO:0032426">
    <property type="term" value="C:stereocilium tip"/>
    <property type="evidence" value="ECO:0007669"/>
    <property type="project" value="TreeGrafter"/>
</dbReference>
<reference evidence="7 8" key="2">
    <citation type="submission" date="2018-11" db="EMBL/GenBank/DDBJ databases">
        <authorList>
            <consortium name="Pathogen Informatics"/>
        </authorList>
    </citation>
    <scope>NUCLEOTIDE SEQUENCE [LARGE SCALE GENOMIC DNA]</scope>
</reference>
<dbReference type="GO" id="GO:0005886">
    <property type="term" value="C:plasma membrane"/>
    <property type="evidence" value="ECO:0007669"/>
    <property type="project" value="TreeGrafter"/>
</dbReference>
<keyword evidence="3" id="KW-0966">Cell projection</keyword>
<proteinExistence type="predicted"/>
<keyword evidence="8" id="KW-1185">Reference proteome</keyword>
<evidence type="ECO:0000259" key="6">
    <source>
        <dbReference type="PROSITE" id="PS50212"/>
    </source>
</evidence>
<dbReference type="Pfam" id="PF00595">
    <property type="entry name" value="PDZ"/>
    <property type="match status" value="1"/>
</dbReference>
<sequence length="322" mass="36639">MSLVEERDSSMDPYFVEDFLLMIILLWVNNHFNDFEYEPKMMKLLEKFENALEDEAMYNHQQLLNIACSVKSRVRTIVYTRSNREEMLHFSILGGYEKGYGIFVAKVEANSPGEKAGLKRGDQVLEVNGNDFRRITRQKALEILRSTTHLSFTVKSNLLGFKEMLSEDHTDLALPLPRGHMSDSSFLYRRGHHYVDGMHRGGDGRRNALVPHEATACYSHSLKSQCSSKLSQADSVSFSGTLKSALETNGKEKSRLARLIKKFRNGSSYGTLNYDADQVECDFQADLIARQMRMTGPLKHSRSNPDITNGGHIFGSISQYYQ</sequence>
<evidence type="ECO:0000259" key="5">
    <source>
        <dbReference type="PROSITE" id="PS50106"/>
    </source>
</evidence>
<organism evidence="9">
    <name type="scientific">Soboliphyme baturini</name>
    <dbReference type="NCBI Taxonomy" id="241478"/>
    <lineage>
        <taxon>Eukaryota</taxon>
        <taxon>Metazoa</taxon>
        <taxon>Ecdysozoa</taxon>
        <taxon>Nematoda</taxon>
        <taxon>Enoplea</taxon>
        <taxon>Dorylaimia</taxon>
        <taxon>Dioctophymatida</taxon>
        <taxon>Dioctophymatoidea</taxon>
        <taxon>Soboliphymatidae</taxon>
        <taxon>Soboliphyme</taxon>
    </lineage>
</organism>
<dbReference type="GO" id="GO:0005085">
    <property type="term" value="F:guanyl-nucleotide exchange factor activity"/>
    <property type="evidence" value="ECO:0007669"/>
    <property type="project" value="UniProtKB-KW"/>
</dbReference>
<dbReference type="PROSITE" id="PS50106">
    <property type="entry name" value="PDZ"/>
    <property type="match status" value="1"/>
</dbReference>
<dbReference type="CDD" id="cd06755">
    <property type="entry name" value="PDZ_RapGEF2_RapGEF6-like"/>
    <property type="match status" value="1"/>
</dbReference>
<gene>
    <name evidence="7" type="ORF">SBAD_LOCUS12778</name>
</gene>
<name>A0A183JA80_9BILA</name>
<protein>
    <submittedName>
        <fullName evidence="9">PDZ domain-containing protein</fullName>
    </submittedName>
</protein>
<dbReference type="InterPro" id="IPR036034">
    <property type="entry name" value="PDZ_sf"/>
</dbReference>
<keyword evidence="2" id="KW-0677">Repeat</keyword>
<evidence type="ECO:0000256" key="4">
    <source>
        <dbReference type="PROSITE-ProRule" id="PRU00135"/>
    </source>
</evidence>
<dbReference type="Proteomes" id="UP000270296">
    <property type="component" value="Unassembled WGS sequence"/>
</dbReference>
<dbReference type="PROSITE" id="PS50212">
    <property type="entry name" value="RASGEF_NTER"/>
    <property type="match status" value="1"/>
</dbReference>
<dbReference type="InterPro" id="IPR051844">
    <property type="entry name" value="USH2_Complex_Protein"/>
</dbReference>
<evidence type="ECO:0000256" key="2">
    <source>
        <dbReference type="ARBA" id="ARBA00022737"/>
    </source>
</evidence>
<evidence type="ECO:0000313" key="9">
    <source>
        <dbReference type="WBParaSite" id="SBAD_0001319101-mRNA-1"/>
    </source>
</evidence>
<dbReference type="SMART" id="SM00228">
    <property type="entry name" value="PDZ"/>
    <property type="match status" value="1"/>
</dbReference>
<dbReference type="AlphaFoldDB" id="A0A183JA80"/>
<dbReference type="WBParaSite" id="SBAD_0001319101-mRNA-1">
    <property type="protein sequence ID" value="SBAD_0001319101-mRNA-1"/>
    <property type="gene ID" value="SBAD_0001319101"/>
</dbReference>
<dbReference type="Gene3D" id="2.30.42.10">
    <property type="match status" value="1"/>
</dbReference>
<feature type="domain" description="N-terminal Ras-GEF" evidence="6">
    <location>
        <begin position="1"/>
        <end position="75"/>
    </location>
</feature>
<evidence type="ECO:0000256" key="3">
    <source>
        <dbReference type="ARBA" id="ARBA00023273"/>
    </source>
</evidence>
<evidence type="ECO:0000256" key="1">
    <source>
        <dbReference type="ARBA" id="ARBA00004316"/>
    </source>
</evidence>
<dbReference type="PANTHER" id="PTHR23116">
    <property type="entry name" value="PDZ DOMAIN CONTAINING WHIRLIN AND HARMONIN-RELATED"/>
    <property type="match status" value="1"/>
</dbReference>
<dbReference type="InterPro" id="IPR000651">
    <property type="entry name" value="Ras-like_Gua-exchang_fac_N"/>
</dbReference>
<accession>A0A183JA80</accession>
<evidence type="ECO:0000313" key="7">
    <source>
        <dbReference type="EMBL" id="VDP51737.1"/>
    </source>
</evidence>